<evidence type="ECO:0000256" key="7">
    <source>
        <dbReference type="ARBA" id="ARBA00041803"/>
    </source>
</evidence>
<dbReference type="PROSITE" id="PS01129">
    <property type="entry name" value="PSI_RLU"/>
    <property type="match status" value="1"/>
</dbReference>
<evidence type="ECO:0000256" key="6">
    <source>
        <dbReference type="ARBA" id="ARBA00040675"/>
    </source>
</evidence>
<keyword evidence="1" id="KW-0819">tRNA processing</keyword>
<dbReference type="Pfam" id="PF00849">
    <property type="entry name" value="PseudoU_synth_2"/>
    <property type="match status" value="1"/>
</dbReference>
<evidence type="ECO:0000256" key="2">
    <source>
        <dbReference type="ARBA" id="ARBA00023235"/>
    </source>
</evidence>
<evidence type="ECO:0000313" key="12">
    <source>
        <dbReference type="Proteomes" id="UP001165678"/>
    </source>
</evidence>
<evidence type="ECO:0000256" key="8">
    <source>
        <dbReference type="ARBA" id="ARBA00041975"/>
    </source>
</evidence>
<comment type="function">
    <text evidence="4">Responsible for synthesis of pseudouridine from uracil-65 in transfer RNAs.</text>
</comment>
<dbReference type="InterPro" id="IPR050188">
    <property type="entry name" value="RluA_PseudoU_synthase"/>
</dbReference>
<dbReference type="PANTHER" id="PTHR21600:SF56">
    <property type="entry name" value="TRNA PSEUDOURIDINE SYNTHASE C"/>
    <property type="match status" value="1"/>
</dbReference>
<keyword evidence="12" id="KW-1185">Reference proteome</keyword>
<dbReference type="GO" id="GO:0003723">
    <property type="term" value="F:RNA binding"/>
    <property type="evidence" value="ECO:0007669"/>
    <property type="project" value="InterPro"/>
</dbReference>
<evidence type="ECO:0000256" key="4">
    <source>
        <dbReference type="ARBA" id="ARBA00037670"/>
    </source>
</evidence>
<accession>A0AA41ZGV8</accession>
<name>A0AA41ZGV8_9GAMM</name>
<organism evidence="11 12">
    <name type="scientific">Larsenimonas rhizosphaerae</name>
    <dbReference type="NCBI Taxonomy" id="2944682"/>
    <lineage>
        <taxon>Bacteria</taxon>
        <taxon>Pseudomonadati</taxon>
        <taxon>Pseudomonadota</taxon>
        <taxon>Gammaproteobacteria</taxon>
        <taxon>Oceanospirillales</taxon>
        <taxon>Halomonadaceae</taxon>
        <taxon>Larsenimonas</taxon>
    </lineage>
</organism>
<dbReference type="GO" id="GO:0008033">
    <property type="term" value="P:tRNA processing"/>
    <property type="evidence" value="ECO:0007669"/>
    <property type="project" value="UniProtKB-KW"/>
</dbReference>
<comment type="catalytic activity">
    <reaction evidence="3">
        <text>uridine(65) in tRNA = pseudouridine(65) in tRNA</text>
        <dbReference type="Rhea" id="RHEA:42536"/>
        <dbReference type="Rhea" id="RHEA-COMP:10103"/>
        <dbReference type="Rhea" id="RHEA-COMP:10104"/>
        <dbReference type="ChEBI" id="CHEBI:65314"/>
        <dbReference type="ChEBI" id="CHEBI:65315"/>
        <dbReference type="EC" id="5.4.99.26"/>
    </reaction>
</comment>
<dbReference type="EMBL" id="JAPIVE010000002">
    <property type="protein sequence ID" value="MCX2524532.1"/>
    <property type="molecule type" value="Genomic_DNA"/>
</dbReference>
<reference evidence="11" key="1">
    <citation type="submission" date="2022-11" db="EMBL/GenBank/DDBJ databases">
        <title>Larsenimonas rhizosphaerae sp. nov., isolated from a tidal mudflat.</title>
        <authorList>
            <person name="Lee S.D."/>
            <person name="Kim I.S."/>
        </authorList>
    </citation>
    <scope>NUCLEOTIDE SEQUENCE</scope>
    <source>
        <strain evidence="11">GH2-1</strain>
    </source>
</reference>
<evidence type="ECO:0000313" key="11">
    <source>
        <dbReference type="EMBL" id="MCX2524532.1"/>
    </source>
</evidence>
<dbReference type="AlphaFoldDB" id="A0AA41ZGV8"/>
<gene>
    <name evidence="11" type="ORF">OQ287_09775</name>
</gene>
<evidence type="ECO:0000256" key="9">
    <source>
        <dbReference type="ARBA" id="ARBA00043049"/>
    </source>
</evidence>
<feature type="domain" description="Pseudouridine synthase RsuA/RluA-like" evidence="10">
    <location>
        <begin position="12"/>
        <end position="168"/>
    </location>
</feature>
<dbReference type="RefSeq" id="WP_265896347.1">
    <property type="nucleotide sequence ID" value="NZ_JAPIVE010000002.1"/>
</dbReference>
<dbReference type="InterPro" id="IPR006145">
    <property type="entry name" value="PsdUridine_synth_RsuA/RluA"/>
</dbReference>
<evidence type="ECO:0000256" key="1">
    <source>
        <dbReference type="ARBA" id="ARBA00022694"/>
    </source>
</evidence>
<keyword evidence="2" id="KW-0413">Isomerase</keyword>
<evidence type="ECO:0000256" key="5">
    <source>
        <dbReference type="ARBA" id="ARBA00038943"/>
    </source>
</evidence>
<protein>
    <recommendedName>
        <fullName evidence="6">tRNA pseudouridine synthase C</fullName>
        <ecNumber evidence="5">5.4.99.26</ecNumber>
    </recommendedName>
    <alternativeName>
        <fullName evidence="8">tRNA pseudouridine(65) synthase</fullName>
    </alternativeName>
    <alternativeName>
        <fullName evidence="9">tRNA pseudouridylate synthase C</fullName>
    </alternativeName>
    <alternativeName>
        <fullName evidence="7">tRNA-uridine isomerase C</fullName>
    </alternativeName>
</protein>
<dbReference type="EC" id="5.4.99.26" evidence="5"/>
<sequence>MISLPVLYQDDHLVVIHKPSGAFVHRSALDPHVTEVVLQTLRDQLGCWVYPVHRLDRPTSGVMVFALSSGIARHLATQFEQRTVDKRYLAVVRGFGPMHSRIERPLKEEDGRRPKADLPALEAVTTVRRLAEVEWPVKIERFNTTRYSLMQACPHTGRRHQIRRHLSHAGYPIIGDAKHGKGVHNRYFKDHLGAGRLLLAATHLAFDHPVRPVRLSIQAPVAEDMAALMTRFGWSSHTGRHDVRECSPSFEPLSFQD</sequence>
<dbReference type="PANTHER" id="PTHR21600">
    <property type="entry name" value="MITOCHONDRIAL RNA PSEUDOURIDINE SYNTHASE"/>
    <property type="match status" value="1"/>
</dbReference>
<dbReference type="Proteomes" id="UP001165678">
    <property type="component" value="Unassembled WGS sequence"/>
</dbReference>
<comment type="caution">
    <text evidence="11">The sequence shown here is derived from an EMBL/GenBank/DDBJ whole genome shotgun (WGS) entry which is preliminary data.</text>
</comment>
<dbReference type="InterPro" id="IPR020103">
    <property type="entry name" value="PsdUridine_synth_cat_dom_sf"/>
</dbReference>
<evidence type="ECO:0000259" key="10">
    <source>
        <dbReference type="Pfam" id="PF00849"/>
    </source>
</evidence>
<dbReference type="GO" id="GO:0000455">
    <property type="term" value="P:enzyme-directed rRNA pseudouridine synthesis"/>
    <property type="evidence" value="ECO:0007669"/>
    <property type="project" value="TreeGrafter"/>
</dbReference>
<evidence type="ECO:0000256" key="3">
    <source>
        <dbReference type="ARBA" id="ARBA00036607"/>
    </source>
</evidence>
<dbReference type="SUPFAM" id="SSF55120">
    <property type="entry name" value="Pseudouridine synthase"/>
    <property type="match status" value="1"/>
</dbReference>
<dbReference type="GO" id="GO:0160149">
    <property type="term" value="F:tRNA pseudouridine(65) synthase activity"/>
    <property type="evidence" value="ECO:0007669"/>
    <property type="project" value="UniProtKB-EC"/>
</dbReference>
<dbReference type="InterPro" id="IPR006224">
    <property type="entry name" value="PsdUridine_synth_RluA-like_CS"/>
</dbReference>
<dbReference type="Gene3D" id="3.30.2350.10">
    <property type="entry name" value="Pseudouridine synthase"/>
    <property type="match status" value="1"/>
</dbReference>
<proteinExistence type="predicted"/>